<keyword evidence="3" id="KW-0547">Nucleotide-binding</keyword>
<dbReference type="NCBIfam" id="NF001416">
    <property type="entry name" value="PRK00292.1-3"/>
    <property type="match status" value="1"/>
</dbReference>
<keyword evidence="3" id="KW-0324">Glycolysis</keyword>
<name>A0A1L1PGX2_HYDIT</name>
<evidence type="ECO:0000256" key="4">
    <source>
        <dbReference type="RuleBase" id="RU004046"/>
    </source>
</evidence>
<feature type="binding site" evidence="3">
    <location>
        <begin position="14"/>
        <end position="19"/>
    </location>
    <ligand>
        <name>ATP</name>
        <dbReference type="ChEBI" id="CHEBI:30616"/>
    </ligand>
</feature>
<dbReference type="GO" id="GO:0006096">
    <property type="term" value="P:glycolytic process"/>
    <property type="evidence" value="ECO:0007669"/>
    <property type="project" value="UniProtKB-UniRule"/>
</dbReference>
<dbReference type="GO" id="GO:0005829">
    <property type="term" value="C:cytosol"/>
    <property type="evidence" value="ECO:0007669"/>
    <property type="project" value="TreeGrafter"/>
</dbReference>
<comment type="similarity">
    <text evidence="3 4">Belongs to the bacterial glucokinase family.</text>
</comment>
<keyword evidence="2 3" id="KW-0418">Kinase</keyword>
<dbReference type="EMBL" id="CCAE010000003">
    <property type="protein sequence ID" value="CDN86217.1"/>
    <property type="molecule type" value="Genomic_DNA"/>
</dbReference>
<evidence type="ECO:0000256" key="2">
    <source>
        <dbReference type="ARBA" id="ARBA00022777"/>
    </source>
</evidence>
<dbReference type="InterPro" id="IPR050201">
    <property type="entry name" value="Bacterial_glucokinase"/>
</dbReference>
<keyword evidence="3" id="KW-0963">Cytoplasm</keyword>
<comment type="catalytic activity">
    <reaction evidence="3">
        <text>D-glucose + ATP = D-glucose 6-phosphate + ADP + H(+)</text>
        <dbReference type="Rhea" id="RHEA:17825"/>
        <dbReference type="ChEBI" id="CHEBI:4167"/>
        <dbReference type="ChEBI" id="CHEBI:15378"/>
        <dbReference type="ChEBI" id="CHEBI:30616"/>
        <dbReference type="ChEBI" id="CHEBI:61548"/>
        <dbReference type="ChEBI" id="CHEBI:456216"/>
        <dbReference type="EC" id="2.7.1.2"/>
    </reaction>
</comment>
<dbReference type="Pfam" id="PF02685">
    <property type="entry name" value="Glucokinase"/>
    <property type="match status" value="1"/>
</dbReference>
<dbReference type="EC" id="2.7.1.2" evidence="3"/>
<evidence type="ECO:0000256" key="3">
    <source>
        <dbReference type="HAMAP-Rule" id="MF_00524"/>
    </source>
</evidence>
<comment type="subcellular location">
    <subcellularLocation>
        <location evidence="3">Cytoplasm</location>
    </subcellularLocation>
</comment>
<dbReference type="GO" id="GO:0005536">
    <property type="term" value="F:D-glucose binding"/>
    <property type="evidence" value="ECO:0007669"/>
    <property type="project" value="InterPro"/>
</dbReference>
<dbReference type="CDD" id="cd24008">
    <property type="entry name" value="ASKHA_NBD_GLK"/>
    <property type="match status" value="1"/>
</dbReference>
<keyword evidence="3" id="KW-0067">ATP-binding</keyword>
<dbReference type="InterPro" id="IPR043129">
    <property type="entry name" value="ATPase_NBD"/>
</dbReference>
<dbReference type="RefSeq" id="WP_009516710.1">
    <property type="nucleotide sequence ID" value="NZ_CCAE010000003.1"/>
</dbReference>
<dbReference type="PANTHER" id="PTHR47690">
    <property type="entry name" value="GLUCOKINASE"/>
    <property type="match status" value="1"/>
</dbReference>
<dbReference type="AlphaFoldDB" id="A0A1L1PGX2"/>
<evidence type="ECO:0000256" key="1">
    <source>
        <dbReference type="ARBA" id="ARBA00022679"/>
    </source>
</evidence>
<protein>
    <recommendedName>
        <fullName evidence="3">Glucokinase</fullName>
        <ecNumber evidence="3">2.7.1.2</ecNumber>
    </recommendedName>
    <alternativeName>
        <fullName evidence="3">Glucose kinase</fullName>
    </alternativeName>
</protein>
<dbReference type="InterPro" id="IPR003836">
    <property type="entry name" value="Glucokinase"/>
</dbReference>
<evidence type="ECO:0000313" key="5">
    <source>
        <dbReference type="EMBL" id="CDN86217.1"/>
    </source>
</evidence>
<dbReference type="Gene3D" id="3.40.367.20">
    <property type="match status" value="1"/>
</dbReference>
<evidence type="ECO:0000313" key="6">
    <source>
        <dbReference type="Proteomes" id="UP000028878"/>
    </source>
</evidence>
<dbReference type="Proteomes" id="UP000028878">
    <property type="component" value="Unassembled WGS sequence"/>
</dbReference>
<dbReference type="GO" id="GO:0004340">
    <property type="term" value="F:glucokinase activity"/>
    <property type="evidence" value="ECO:0007669"/>
    <property type="project" value="UniProtKB-UniRule"/>
</dbReference>
<dbReference type="SUPFAM" id="SSF53067">
    <property type="entry name" value="Actin-like ATPase domain"/>
    <property type="match status" value="1"/>
</dbReference>
<dbReference type="PANTHER" id="PTHR47690:SF1">
    <property type="entry name" value="GLUCOKINASE"/>
    <property type="match status" value="1"/>
</dbReference>
<proteinExistence type="inferred from homology"/>
<reference evidence="6" key="1">
    <citation type="submission" date="2014-11" db="EMBL/GenBank/DDBJ databases">
        <title>Draft genome sequence of Hydrogenophaga intermedia S1.</title>
        <authorList>
            <person name="Gan H.M."/>
            <person name="Chew T.H."/>
            <person name="Stolz A."/>
        </authorList>
    </citation>
    <scope>NUCLEOTIDE SEQUENCE [LARGE SCALE GENOMIC DNA]</scope>
    <source>
        <strain evidence="6">S1</strain>
    </source>
</reference>
<dbReference type="NCBIfam" id="TIGR00749">
    <property type="entry name" value="glk"/>
    <property type="match status" value="1"/>
</dbReference>
<dbReference type="GO" id="GO:0005524">
    <property type="term" value="F:ATP binding"/>
    <property type="evidence" value="ECO:0007669"/>
    <property type="project" value="UniProtKB-UniRule"/>
</dbReference>
<keyword evidence="1 3" id="KW-0808">Transferase</keyword>
<organism evidence="5 6">
    <name type="scientific">Hydrogenophaga intermedia</name>
    <dbReference type="NCBI Taxonomy" id="65786"/>
    <lineage>
        <taxon>Bacteria</taxon>
        <taxon>Pseudomonadati</taxon>
        <taxon>Pseudomonadota</taxon>
        <taxon>Betaproteobacteria</taxon>
        <taxon>Burkholderiales</taxon>
        <taxon>Comamonadaceae</taxon>
        <taxon>Hydrogenophaga</taxon>
    </lineage>
</organism>
<gene>
    <name evidence="3 5" type="primary">glk</name>
    <name evidence="5" type="ORF">BN948_00618</name>
</gene>
<accession>A0A1L1PGX2</accession>
<keyword evidence="6" id="KW-1185">Reference proteome</keyword>
<dbReference type="HAMAP" id="MF_00524">
    <property type="entry name" value="Glucokinase"/>
    <property type="match status" value="1"/>
</dbReference>
<sequence>MSDTPAPTGGRLLADIGGTNARFAFQAAPDEPLSDIRVLPVADYPGVQDALRDYLAGLAPRTVRAAAIAIANPVTGDEVRMTNHDWAFSQRALREAMGWQRLRVLNDFTALALALPVLPASDLRQVGGGQAVPRAARALLGAGTGLGVSGLLPCGDEGWAPLQGEGGHVTLPAATPRERLLMDALAARYGRASAERVCSGAGLLDSFRILCEADGVAVHGIERAADVTEAALQQGQPQALEALNLFCALLGSVAGNLALTLGARGGVYLGGGIVPRLGAWFDSSPFRERFEDKGRFCDYLRAIPVWVITARESPALLGAARGLDGLD</sequence>
<dbReference type="Gene3D" id="3.30.420.40">
    <property type="match status" value="1"/>
</dbReference>